<reference evidence="8 9" key="1">
    <citation type="journal article" date="2015" name="Stand. Genomic Sci.">
        <title>High quality draft genome sequence of the moderately halophilic bacterium Pontibacillus yanchengensis Y32(T) and comparison among Pontibacillus genomes.</title>
        <authorList>
            <person name="Huang J."/>
            <person name="Qiao Z.X."/>
            <person name="Tang J.W."/>
            <person name="Wang G."/>
        </authorList>
    </citation>
    <scope>NUCLEOTIDE SEQUENCE [LARGE SCALE GENOMIC DNA]</scope>
    <source>
        <strain evidence="8 9">Y32</strain>
    </source>
</reference>
<evidence type="ECO:0000256" key="2">
    <source>
        <dbReference type="ARBA" id="ARBA00022475"/>
    </source>
</evidence>
<evidence type="ECO:0000313" key="8">
    <source>
        <dbReference type="EMBL" id="KGP73544.1"/>
    </source>
</evidence>
<dbReference type="PANTHER" id="PTHR30294:SF29">
    <property type="entry name" value="MULTIDRUG ABC TRANSPORTER PERMEASE YBHS-RELATED"/>
    <property type="match status" value="1"/>
</dbReference>
<keyword evidence="5 6" id="KW-0472">Membrane</keyword>
<keyword evidence="3 6" id="KW-0812">Transmembrane</keyword>
<dbReference type="PANTHER" id="PTHR30294">
    <property type="entry name" value="MEMBRANE COMPONENT OF ABC TRANSPORTER YHHJ-RELATED"/>
    <property type="match status" value="1"/>
</dbReference>
<dbReference type="eggNOG" id="COG0842">
    <property type="taxonomic scope" value="Bacteria"/>
</dbReference>
<keyword evidence="4 6" id="KW-1133">Transmembrane helix</keyword>
<evidence type="ECO:0000259" key="7">
    <source>
        <dbReference type="Pfam" id="PF12698"/>
    </source>
</evidence>
<dbReference type="GO" id="GO:0140359">
    <property type="term" value="F:ABC-type transporter activity"/>
    <property type="evidence" value="ECO:0007669"/>
    <property type="project" value="InterPro"/>
</dbReference>
<dbReference type="GO" id="GO:0005886">
    <property type="term" value="C:plasma membrane"/>
    <property type="evidence" value="ECO:0007669"/>
    <property type="project" value="UniProtKB-SubCell"/>
</dbReference>
<sequence>MIIAHTIKDIMRMIKDRKALLIILLMPAVLTILLGASVGKLMNGSSKISSIPIAIVDQTSPASLDDPSIQSFITQGESPINSPQEDIEFVSLFLNEVLENKEVKNLIDYQVLSIDEAMQLLDANKITAVITFPESFNQDVLQAMVMSSPKQVQVQMKQNPNEGLQNEIVKGLVQSYTNQLSKNVITKNTIVQLMNDNAPIRKELGESMEEAMNQSFSSDRKEFYTERKSLQGLTSINGIQYYTAGMAVMFMLYLASYAGLYVKDEMRMHTFQRIRASKSSIWDVLVGRFLSALCLSFSQLVILFSVSKLLFSISWGNVWALLLIMLVSSIGVASLAICISVFTLHTPKVDITNIFQSVLIPFLAMLGGSFISTATLPEIIQEIGNNIINGASLQAFVGVMQGVPIQQLSGSIIAVLLNGVVFLIISAFLVFRKKEVF</sequence>
<gene>
    <name evidence="8" type="ORF">N782_04435</name>
</gene>
<evidence type="ECO:0000256" key="3">
    <source>
        <dbReference type="ARBA" id="ARBA00022692"/>
    </source>
</evidence>
<name>A0A0A2TDA5_9BACI</name>
<dbReference type="Gene3D" id="3.40.1710.10">
    <property type="entry name" value="abc type-2 transporter like domain"/>
    <property type="match status" value="1"/>
</dbReference>
<feature type="transmembrane region" description="Helical" evidence="6">
    <location>
        <begin position="318"/>
        <end position="342"/>
    </location>
</feature>
<dbReference type="Proteomes" id="UP000030147">
    <property type="component" value="Unassembled WGS sequence"/>
</dbReference>
<evidence type="ECO:0000256" key="1">
    <source>
        <dbReference type="ARBA" id="ARBA00004651"/>
    </source>
</evidence>
<evidence type="ECO:0000256" key="4">
    <source>
        <dbReference type="ARBA" id="ARBA00022989"/>
    </source>
</evidence>
<accession>A0A0A2TDA5</accession>
<dbReference type="Pfam" id="PF12698">
    <property type="entry name" value="ABC2_membrane_3"/>
    <property type="match status" value="1"/>
</dbReference>
<feature type="transmembrane region" description="Helical" evidence="6">
    <location>
        <begin position="354"/>
        <end position="376"/>
    </location>
</feature>
<dbReference type="OrthoDB" id="3078158at2"/>
<feature type="transmembrane region" description="Helical" evidence="6">
    <location>
        <begin position="281"/>
        <end position="306"/>
    </location>
</feature>
<evidence type="ECO:0000256" key="5">
    <source>
        <dbReference type="ARBA" id="ARBA00023136"/>
    </source>
</evidence>
<dbReference type="InterPro" id="IPR013525">
    <property type="entry name" value="ABC2_TM"/>
</dbReference>
<feature type="transmembrane region" description="Helical" evidence="6">
    <location>
        <begin position="239"/>
        <end position="260"/>
    </location>
</feature>
<comment type="caution">
    <text evidence="8">The sequence shown here is derived from an EMBL/GenBank/DDBJ whole genome shotgun (WGS) entry which is preliminary data.</text>
</comment>
<evidence type="ECO:0000313" key="9">
    <source>
        <dbReference type="Proteomes" id="UP000030147"/>
    </source>
</evidence>
<keyword evidence="9" id="KW-1185">Reference proteome</keyword>
<proteinExistence type="predicted"/>
<dbReference type="EMBL" id="AVBF01000012">
    <property type="protein sequence ID" value="KGP73544.1"/>
    <property type="molecule type" value="Genomic_DNA"/>
</dbReference>
<feature type="transmembrane region" description="Helical" evidence="6">
    <location>
        <begin position="408"/>
        <end position="431"/>
    </location>
</feature>
<dbReference type="AlphaFoldDB" id="A0A0A2TDA5"/>
<dbReference type="InterPro" id="IPR051449">
    <property type="entry name" value="ABC-2_transporter_component"/>
</dbReference>
<keyword evidence="2" id="KW-1003">Cell membrane</keyword>
<feature type="domain" description="ABC-2 type transporter transmembrane" evidence="7">
    <location>
        <begin position="18"/>
        <end position="427"/>
    </location>
</feature>
<evidence type="ECO:0000256" key="6">
    <source>
        <dbReference type="SAM" id="Phobius"/>
    </source>
</evidence>
<organism evidence="8 9">
    <name type="scientific">Pontibacillus yanchengensis Y32</name>
    <dbReference type="NCBI Taxonomy" id="1385514"/>
    <lineage>
        <taxon>Bacteria</taxon>
        <taxon>Bacillati</taxon>
        <taxon>Bacillota</taxon>
        <taxon>Bacilli</taxon>
        <taxon>Bacillales</taxon>
        <taxon>Bacillaceae</taxon>
        <taxon>Pontibacillus</taxon>
    </lineage>
</organism>
<dbReference type="RefSeq" id="WP_036817451.1">
    <property type="nucleotide sequence ID" value="NZ_AVBF01000012.1"/>
</dbReference>
<dbReference type="STRING" id="1385514.N782_04435"/>
<protein>
    <recommendedName>
        <fullName evidence="7">ABC-2 type transporter transmembrane domain-containing protein</fullName>
    </recommendedName>
</protein>
<comment type="subcellular location">
    <subcellularLocation>
        <location evidence="1">Cell membrane</location>
        <topology evidence="1">Multi-pass membrane protein</topology>
    </subcellularLocation>
</comment>